<comment type="caution">
    <text evidence="7">The sequence shown here is derived from an EMBL/GenBank/DDBJ whole genome shotgun (WGS) entry which is preliminary data.</text>
</comment>
<dbReference type="PANTHER" id="PTHR45658">
    <property type="entry name" value="GATA TRANSCRIPTION FACTOR"/>
    <property type="match status" value="1"/>
</dbReference>
<accession>A0A151Z814</accession>
<evidence type="ECO:0000256" key="4">
    <source>
        <dbReference type="PROSITE-ProRule" id="PRU00094"/>
    </source>
</evidence>
<dbReference type="Gene3D" id="3.30.50.10">
    <property type="entry name" value="Erythroid Transcription Factor GATA-1, subunit A"/>
    <property type="match status" value="1"/>
</dbReference>
<dbReference type="PROSITE" id="PS50114">
    <property type="entry name" value="GATA_ZN_FINGER_2"/>
    <property type="match status" value="1"/>
</dbReference>
<dbReference type="GO" id="GO:0043565">
    <property type="term" value="F:sequence-specific DNA binding"/>
    <property type="evidence" value="ECO:0007669"/>
    <property type="project" value="InterPro"/>
</dbReference>
<dbReference type="Pfam" id="PF00320">
    <property type="entry name" value="GATA"/>
    <property type="match status" value="1"/>
</dbReference>
<reference evidence="7 8" key="1">
    <citation type="submission" date="2015-12" db="EMBL/GenBank/DDBJ databases">
        <title>Dictyostelia acquired genes for synthesis and detection of signals that induce cell-type specialization by lateral gene transfer from prokaryotes.</title>
        <authorList>
            <person name="Gloeckner G."/>
            <person name="Schaap P."/>
        </authorList>
    </citation>
    <scope>NUCLEOTIDE SEQUENCE [LARGE SCALE GENOMIC DNA]</scope>
    <source>
        <strain evidence="7 8">TK</strain>
    </source>
</reference>
<dbReference type="InParanoid" id="A0A151Z814"/>
<gene>
    <name evidence="7" type="ORF">DLAC_08676</name>
</gene>
<organism evidence="7 8">
    <name type="scientific">Tieghemostelium lacteum</name>
    <name type="common">Slime mold</name>
    <name type="synonym">Dictyostelium lacteum</name>
    <dbReference type="NCBI Taxonomy" id="361077"/>
    <lineage>
        <taxon>Eukaryota</taxon>
        <taxon>Amoebozoa</taxon>
        <taxon>Evosea</taxon>
        <taxon>Eumycetozoa</taxon>
        <taxon>Dictyostelia</taxon>
        <taxon>Dictyosteliales</taxon>
        <taxon>Raperosteliaceae</taxon>
        <taxon>Tieghemostelium</taxon>
    </lineage>
</organism>
<evidence type="ECO:0000259" key="6">
    <source>
        <dbReference type="PROSITE" id="PS50114"/>
    </source>
</evidence>
<dbReference type="CDD" id="cd00202">
    <property type="entry name" value="ZnF_GATA"/>
    <property type="match status" value="1"/>
</dbReference>
<dbReference type="SMART" id="SM00401">
    <property type="entry name" value="ZnF_GATA"/>
    <property type="match status" value="1"/>
</dbReference>
<dbReference type="PROSITE" id="PS00344">
    <property type="entry name" value="GATA_ZN_FINGER_1"/>
    <property type="match status" value="1"/>
</dbReference>
<dbReference type="SUPFAM" id="SSF57716">
    <property type="entry name" value="Glucocorticoid receptor-like (DNA-binding domain)"/>
    <property type="match status" value="1"/>
</dbReference>
<evidence type="ECO:0000313" key="8">
    <source>
        <dbReference type="Proteomes" id="UP000076078"/>
    </source>
</evidence>
<keyword evidence="1" id="KW-0479">Metal-binding</keyword>
<keyword evidence="2 4" id="KW-0863">Zinc-finger</keyword>
<proteinExistence type="predicted"/>
<keyword evidence="3" id="KW-0862">Zinc</keyword>
<dbReference type="GO" id="GO:0008270">
    <property type="term" value="F:zinc ion binding"/>
    <property type="evidence" value="ECO:0007669"/>
    <property type="project" value="UniProtKB-KW"/>
</dbReference>
<dbReference type="Proteomes" id="UP000076078">
    <property type="component" value="Unassembled WGS sequence"/>
</dbReference>
<evidence type="ECO:0000256" key="5">
    <source>
        <dbReference type="SAM" id="MobiDB-lite"/>
    </source>
</evidence>
<feature type="region of interest" description="Disordered" evidence="5">
    <location>
        <begin position="154"/>
        <end position="174"/>
    </location>
</feature>
<keyword evidence="8" id="KW-1185">Reference proteome</keyword>
<evidence type="ECO:0000313" key="7">
    <source>
        <dbReference type="EMBL" id="KYQ90091.1"/>
    </source>
</evidence>
<dbReference type="STRING" id="361077.A0A151Z814"/>
<protein>
    <submittedName>
        <fullName evidence="7">Putative GATA-binding transcription factor</fullName>
    </submittedName>
</protein>
<dbReference type="InterPro" id="IPR051140">
    <property type="entry name" value="GATA_TF"/>
</dbReference>
<name>A0A151Z814_TIELA</name>
<dbReference type="AlphaFoldDB" id="A0A151Z814"/>
<dbReference type="GO" id="GO:0006355">
    <property type="term" value="P:regulation of DNA-templated transcription"/>
    <property type="evidence" value="ECO:0007669"/>
    <property type="project" value="InterPro"/>
</dbReference>
<dbReference type="PANTHER" id="PTHR45658:SF18">
    <property type="entry name" value="PROTEIN GAT2"/>
    <property type="match status" value="1"/>
</dbReference>
<dbReference type="OrthoDB" id="21184at2759"/>
<evidence type="ECO:0000256" key="3">
    <source>
        <dbReference type="ARBA" id="ARBA00022833"/>
    </source>
</evidence>
<dbReference type="EMBL" id="LODT01000037">
    <property type="protein sequence ID" value="KYQ90091.1"/>
    <property type="molecule type" value="Genomic_DNA"/>
</dbReference>
<sequence length="479" mass="53514">MNDNYFQNNGNIPFLKLNSNSGNFYSHSTANNTYQNDEENGLVLQLDLCNNKGYTNEDSSIYFNDSINKILEYDNDTQILPIASPPQSIASLSNPLPTLSSDISTKSINPTSQEVHLSSNKFTSKLFNQIITSGENSPQHSQVVPSNSISTPNITNQFFSKTPSPNSSGQRSSTIFQPISSISNSPQTTIKNVQVVPFTNIQSQPTTPPSSNNNSITTQTININQPFQDIQEQTLNYCKIYQLSNHICSFVKHSYQNPSLPVKNEDLDSLNTITCYLQQELSSFKSNILKRKSPYMDQSYTQNYSNLEGFGSDNLIYQQPINQIPNGGYVSNYPQYLNQWSQLNGSTSNTPPHPPTKIRKQKNHNTTYINLTETMIKAQTKKAKKQQINRVCVNCKATETPEWRRGPAGAKTLCNACGIRYRLNQNTTATPTPKIQISNPVPLNTILDNNTINHPLPPVISLNNNIEELSTSSLENSPR</sequence>
<dbReference type="InterPro" id="IPR013088">
    <property type="entry name" value="Znf_NHR/GATA"/>
</dbReference>
<evidence type="ECO:0000256" key="2">
    <source>
        <dbReference type="ARBA" id="ARBA00022771"/>
    </source>
</evidence>
<dbReference type="InterPro" id="IPR000679">
    <property type="entry name" value="Znf_GATA"/>
</dbReference>
<evidence type="ECO:0000256" key="1">
    <source>
        <dbReference type="ARBA" id="ARBA00022723"/>
    </source>
</evidence>
<feature type="domain" description="GATA-type" evidence="6">
    <location>
        <begin position="386"/>
        <end position="424"/>
    </location>
</feature>